<gene>
    <name evidence="2" type="ORF">Ahu01nite_098250</name>
</gene>
<evidence type="ECO:0000313" key="3">
    <source>
        <dbReference type="Proteomes" id="UP000603200"/>
    </source>
</evidence>
<proteinExistence type="predicted"/>
<reference evidence="2 3" key="1">
    <citation type="submission" date="2021-01" db="EMBL/GenBank/DDBJ databases">
        <title>Whole genome shotgun sequence of Actinoplanes humidus NBRC 14915.</title>
        <authorList>
            <person name="Komaki H."/>
            <person name="Tamura T."/>
        </authorList>
    </citation>
    <scope>NUCLEOTIDE SEQUENCE [LARGE SCALE GENOMIC DNA]</scope>
    <source>
        <strain evidence="2 3">NBRC 14915</strain>
    </source>
</reference>
<accession>A0ABQ4A7V9</accession>
<organism evidence="2 3">
    <name type="scientific">Winogradskya humida</name>
    <dbReference type="NCBI Taxonomy" id="113566"/>
    <lineage>
        <taxon>Bacteria</taxon>
        <taxon>Bacillati</taxon>
        <taxon>Actinomycetota</taxon>
        <taxon>Actinomycetes</taxon>
        <taxon>Micromonosporales</taxon>
        <taxon>Micromonosporaceae</taxon>
        <taxon>Winogradskya</taxon>
    </lineage>
</organism>
<sequence>MHRNDRDRGGGEAFSYGIDPVASPDLMTTVEALNHASVDLDLEGKAGKAPTRARQGLQSDPCLGARGGR</sequence>
<feature type="region of interest" description="Disordered" evidence="1">
    <location>
        <begin position="44"/>
        <end position="69"/>
    </location>
</feature>
<dbReference type="Proteomes" id="UP000603200">
    <property type="component" value="Unassembled WGS sequence"/>
</dbReference>
<evidence type="ECO:0000256" key="1">
    <source>
        <dbReference type="SAM" id="MobiDB-lite"/>
    </source>
</evidence>
<keyword evidence="3" id="KW-1185">Reference proteome</keyword>
<protein>
    <submittedName>
        <fullName evidence="2">Uncharacterized protein</fullName>
    </submittedName>
</protein>
<name>A0ABQ4A7V9_9ACTN</name>
<evidence type="ECO:0000313" key="2">
    <source>
        <dbReference type="EMBL" id="GIE26723.1"/>
    </source>
</evidence>
<dbReference type="EMBL" id="BOMN01000149">
    <property type="protein sequence ID" value="GIE26723.1"/>
    <property type="molecule type" value="Genomic_DNA"/>
</dbReference>
<comment type="caution">
    <text evidence="2">The sequence shown here is derived from an EMBL/GenBank/DDBJ whole genome shotgun (WGS) entry which is preliminary data.</text>
</comment>